<organism evidence="2 3">
    <name type="scientific">Sediminibacillus halophilus</name>
    <dbReference type="NCBI Taxonomy" id="482461"/>
    <lineage>
        <taxon>Bacteria</taxon>
        <taxon>Bacillati</taxon>
        <taxon>Bacillota</taxon>
        <taxon>Bacilli</taxon>
        <taxon>Bacillales</taxon>
        <taxon>Bacillaceae</taxon>
        <taxon>Sediminibacillus</taxon>
    </lineage>
</organism>
<dbReference type="STRING" id="482461.SAMN05216244_1812"/>
<dbReference type="InterPro" id="IPR036388">
    <property type="entry name" value="WH-like_DNA-bd_sf"/>
</dbReference>
<accession>A0A1G9R465</accession>
<dbReference type="PANTHER" id="PTHR33169">
    <property type="entry name" value="PADR-FAMILY TRANSCRIPTIONAL REGULATOR"/>
    <property type="match status" value="1"/>
</dbReference>
<dbReference type="Proteomes" id="UP000182347">
    <property type="component" value="Unassembled WGS sequence"/>
</dbReference>
<dbReference type="EMBL" id="FNHF01000002">
    <property type="protein sequence ID" value="SDM18102.1"/>
    <property type="molecule type" value="Genomic_DNA"/>
</dbReference>
<dbReference type="Gene3D" id="1.10.10.10">
    <property type="entry name" value="Winged helix-like DNA-binding domain superfamily/Winged helix DNA-binding domain"/>
    <property type="match status" value="1"/>
</dbReference>
<evidence type="ECO:0000313" key="2">
    <source>
        <dbReference type="EMBL" id="SDM18102.1"/>
    </source>
</evidence>
<dbReference type="InterPro" id="IPR005149">
    <property type="entry name" value="Tscrpt_reg_PadR_N"/>
</dbReference>
<dbReference type="GO" id="GO:0003677">
    <property type="term" value="F:DNA binding"/>
    <property type="evidence" value="ECO:0007669"/>
    <property type="project" value="UniProtKB-KW"/>
</dbReference>
<gene>
    <name evidence="2" type="ORF">SAMN05216244_1812</name>
</gene>
<dbReference type="Pfam" id="PF03551">
    <property type="entry name" value="PadR"/>
    <property type="match status" value="1"/>
</dbReference>
<keyword evidence="3" id="KW-1185">Reference proteome</keyword>
<dbReference type="SUPFAM" id="SSF46785">
    <property type="entry name" value="Winged helix' DNA-binding domain"/>
    <property type="match status" value="1"/>
</dbReference>
<sequence length="109" mass="12556">MSTLVNLTEMLKGVLEGCVLEIISRKETYGYEITRQLNELGFTEVVDGTVYTILVRLEKNNLVEITKKPSDKGPPRKFFALNDAGREELREFWAKWGFISSKINELKKE</sequence>
<name>A0A1G9R465_9BACI</name>
<dbReference type="InterPro" id="IPR036390">
    <property type="entry name" value="WH_DNA-bd_sf"/>
</dbReference>
<reference evidence="3" key="1">
    <citation type="submission" date="2016-10" db="EMBL/GenBank/DDBJ databases">
        <authorList>
            <person name="Varghese N."/>
            <person name="Submissions S."/>
        </authorList>
    </citation>
    <scope>NUCLEOTIDE SEQUENCE [LARGE SCALE GENOMIC DNA]</scope>
    <source>
        <strain evidence="3">CGMCC 1.6199</strain>
    </source>
</reference>
<dbReference type="InterPro" id="IPR052509">
    <property type="entry name" value="Metal_resp_DNA-bind_regulator"/>
</dbReference>
<evidence type="ECO:0000313" key="3">
    <source>
        <dbReference type="Proteomes" id="UP000182347"/>
    </source>
</evidence>
<dbReference type="AlphaFoldDB" id="A0A1G9R465"/>
<protein>
    <submittedName>
        <fullName evidence="2">DNA-binding transcriptional regulator, PadR family</fullName>
    </submittedName>
</protein>
<dbReference type="PANTHER" id="PTHR33169:SF14">
    <property type="entry name" value="TRANSCRIPTIONAL REGULATOR RV3488"/>
    <property type="match status" value="1"/>
</dbReference>
<proteinExistence type="predicted"/>
<feature type="domain" description="Transcription regulator PadR N-terminal" evidence="1">
    <location>
        <begin position="19"/>
        <end position="91"/>
    </location>
</feature>
<keyword evidence="2" id="KW-0238">DNA-binding</keyword>
<evidence type="ECO:0000259" key="1">
    <source>
        <dbReference type="Pfam" id="PF03551"/>
    </source>
</evidence>